<dbReference type="STRING" id="758.GCA_000730685_00154"/>
<proteinExistence type="predicted"/>
<dbReference type="KEGG" id="rpne:NCTC8284_02735"/>
<organism evidence="1 2">
    <name type="scientific">Rodentibacter pneumotropicus</name>
    <dbReference type="NCBI Taxonomy" id="758"/>
    <lineage>
        <taxon>Bacteria</taxon>
        <taxon>Pseudomonadati</taxon>
        <taxon>Pseudomonadota</taxon>
        <taxon>Gammaproteobacteria</taxon>
        <taxon>Pasteurellales</taxon>
        <taxon>Pasteurellaceae</taxon>
        <taxon>Rodentibacter</taxon>
    </lineage>
</organism>
<dbReference type="Proteomes" id="UP000278733">
    <property type="component" value="Chromosome"/>
</dbReference>
<sequence>MTALSVGFDEKMGGGNHYRNERKDDVEISRIKGGGDVHLAAKNIYSQGAELEALYRIALSENNSKVSLL</sequence>
<evidence type="ECO:0000313" key="2">
    <source>
        <dbReference type="Proteomes" id="UP000278733"/>
    </source>
</evidence>
<name>A0A448MQX2_9PAST</name>
<dbReference type="AlphaFoldDB" id="A0A448MQX2"/>
<reference evidence="1 2" key="1">
    <citation type="submission" date="2018-12" db="EMBL/GenBank/DDBJ databases">
        <authorList>
            <consortium name="Pathogen Informatics"/>
        </authorList>
    </citation>
    <scope>NUCLEOTIDE SEQUENCE [LARGE SCALE GENOMIC DNA]</scope>
    <source>
        <strain evidence="1 2">NCTC8284</strain>
    </source>
</reference>
<accession>A0A448MQX2</accession>
<dbReference type="EMBL" id="LR134405">
    <property type="protein sequence ID" value="VEH67538.1"/>
    <property type="molecule type" value="Genomic_DNA"/>
</dbReference>
<protein>
    <submittedName>
        <fullName evidence="1">Uncharacterized protein</fullName>
    </submittedName>
</protein>
<gene>
    <name evidence="1" type="ORF">NCTC8284_02735</name>
</gene>
<evidence type="ECO:0000313" key="1">
    <source>
        <dbReference type="EMBL" id="VEH67538.1"/>
    </source>
</evidence>